<organism evidence="1">
    <name type="scientific">viral metagenome</name>
    <dbReference type="NCBI Taxonomy" id="1070528"/>
    <lineage>
        <taxon>unclassified sequences</taxon>
        <taxon>metagenomes</taxon>
        <taxon>organismal metagenomes</taxon>
    </lineage>
</organism>
<reference evidence="1" key="1">
    <citation type="journal article" date="2020" name="Nature">
        <title>Giant virus diversity and host interactions through global metagenomics.</title>
        <authorList>
            <person name="Schulz F."/>
            <person name="Roux S."/>
            <person name="Paez-Espino D."/>
            <person name="Jungbluth S."/>
            <person name="Walsh D.A."/>
            <person name="Denef V.J."/>
            <person name="McMahon K.D."/>
            <person name="Konstantinidis K.T."/>
            <person name="Eloe-Fadrosh E.A."/>
            <person name="Kyrpides N.C."/>
            <person name="Woyke T."/>
        </authorList>
    </citation>
    <scope>NUCLEOTIDE SEQUENCE</scope>
    <source>
        <strain evidence="1">GVMAG-S-ERX555997-44</strain>
    </source>
</reference>
<sequence length="129" mass="16086">MLKYNFDYKLNYRENFDNQNTSDTLYRKEIIHVFNMKDDFENNDETFFKKLSDKVNEIYKELKNHQQIDKILNKVEETLRMPFKMEKDVIFLYLFRYDLFYLFHKCLQDFNIYAEITAKNYKILLENIQ</sequence>
<evidence type="ECO:0000313" key="1">
    <source>
        <dbReference type="EMBL" id="QHT37543.1"/>
    </source>
</evidence>
<accession>A0A6C0FAA8</accession>
<dbReference type="AlphaFoldDB" id="A0A6C0FAA8"/>
<dbReference type="EMBL" id="MN738798">
    <property type="protein sequence ID" value="QHT37543.1"/>
    <property type="molecule type" value="Genomic_DNA"/>
</dbReference>
<protein>
    <submittedName>
        <fullName evidence="1">Uncharacterized protein</fullName>
    </submittedName>
</protein>
<proteinExistence type="predicted"/>
<name>A0A6C0FAA8_9ZZZZ</name>